<evidence type="ECO:0000256" key="1">
    <source>
        <dbReference type="ARBA" id="ARBA00004613"/>
    </source>
</evidence>
<dbReference type="Proteomes" id="UP000564885">
    <property type="component" value="Unassembled WGS sequence"/>
</dbReference>
<dbReference type="PANTHER" id="PTHR32305">
    <property type="match status" value="1"/>
</dbReference>
<proteinExistence type="inferred from homology"/>
<dbReference type="InterPro" id="IPR006531">
    <property type="entry name" value="Gp5/Vgr_OB"/>
</dbReference>
<sequence length="619" mass="70472">MPVQIDSSATQAKRIAKLTTPLGQDRLLLHRFEGVEGLSELFEYRAEALSDDMDIDFTGGIGKNCSVSFESYNGGQRQFSGVLTEAQWIGARQERYAYRLTLRPWFWLTGRIAKSRIFKRKTLEQIFNIVFTDNGFRSKVIMKIREATQELEYVTQYRETDLAFVARLAEEYGIYWYFEHKQDDHVLHLIDSLSDLPSAQFGGGGSVLPYNPLAGQDRRDREHIYEWRAERRFRTGRVELRDYDYMQAAKRTLVADKDGTEGYEHSRLEAYDSPGRFTTEAQGKHLARVRLEAEQSLDHRKFASGDAVSLYPGATFSLIGHRADSGEYFVVRANHAFVAEDYRSGPGGDAEEVYRGQYEFQDKARPFRAPQLTPRPRVYGPQTAFVVTESKGSKEEIDVDKEGRIFVNFHWNREDKNDSCSRAVRVAQMWAGKQWGWQVIPRVGMEVVVEFLEGDPDQPLVTGAVYNSDFPYPYTPLPDKKNISGVKTDSTLGHGGYNEFIFDDSKDKEKVQFRAEKDLDSNIRNTEKRRIAENFKGGSSDPSRSTELVHGTDKLKISDGDWDVNVSDSIKIEAKKRIEVICGTSKITITPSEIKVEAGQIKLEGTAEITQNAPMIKLN</sequence>
<keyword evidence="7" id="KW-1185">Reference proteome</keyword>
<dbReference type="SUPFAM" id="SSF69279">
    <property type="entry name" value="Phage tail proteins"/>
    <property type="match status" value="2"/>
</dbReference>
<dbReference type="Pfam" id="PF05954">
    <property type="entry name" value="Phage_GPD"/>
    <property type="match status" value="1"/>
</dbReference>
<dbReference type="EMBL" id="JABEPP010000006">
    <property type="protein sequence ID" value="NNM74641.1"/>
    <property type="molecule type" value="Genomic_DNA"/>
</dbReference>
<dbReference type="SUPFAM" id="SSF69255">
    <property type="entry name" value="gp5 N-terminal domain-like"/>
    <property type="match status" value="1"/>
</dbReference>
<dbReference type="InterPro" id="IPR050708">
    <property type="entry name" value="T6SS_VgrG/RHS"/>
</dbReference>
<organism evidence="6 7">
    <name type="scientific">Enterovirga aerilata</name>
    <dbReference type="NCBI Taxonomy" id="2730920"/>
    <lineage>
        <taxon>Bacteria</taxon>
        <taxon>Pseudomonadati</taxon>
        <taxon>Pseudomonadota</taxon>
        <taxon>Alphaproteobacteria</taxon>
        <taxon>Hyphomicrobiales</taxon>
        <taxon>Methylobacteriaceae</taxon>
        <taxon>Enterovirga</taxon>
    </lineage>
</organism>
<dbReference type="InterPro" id="IPR037026">
    <property type="entry name" value="Vgr_OB-fold_dom_sf"/>
</dbReference>
<feature type="domain" description="Gp5/Type VI secretion system Vgr protein OB-fold" evidence="4">
    <location>
        <begin position="398"/>
        <end position="466"/>
    </location>
</feature>
<dbReference type="InterPro" id="IPR054030">
    <property type="entry name" value="Gp5_Vgr_C"/>
</dbReference>
<dbReference type="NCBIfam" id="TIGR01646">
    <property type="entry name" value="vgr_GE"/>
    <property type="match status" value="1"/>
</dbReference>
<evidence type="ECO:0000313" key="7">
    <source>
        <dbReference type="Proteomes" id="UP000564885"/>
    </source>
</evidence>
<evidence type="ECO:0000256" key="3">
    <source>
        <dbReference type="ARBA" id="ARBA00022525"/>
    </source>
</evidence>
<feature type="domain" description="Gp5/Type VI secretion system Vgr C-terminal trimerisation" evidence="5">
    <location>
        <begin position="484"/>
        <end position="587"/>
    </location>
</feature>
<evidence type="ECO:0000256" key="2">
    <source>
        <dbReference type="ARBA" id="ARBA00005558"/>
    </source>
</evidence>
<dbReference type="InterPro" id="IPR017847">
    <property type="entry name" value="T6SS_RhsGE_Vgr_subset"/>
</dbReference>
<evidence type="ECO:0000259" key="4">
    <source>
        <dbReference type="Pfam" id="PF04717"/>
    </source>
</evidence>
<comment type="caution">
    <text evidence="6">The sequence shown here is derived from an EMBL/GenBank/DDBJ whole genome shotgun (WGS) entry which is preliminary data.</text>
</comment>
<accession>A0A849IBH7</accession>
<dbReference type="NCBIfam" id="TIGR03361">
    <property type="entry name" value="VI_Rhs_Vgr"/>
    <property type="match status" value="1"/>
</dbReference>
<comment type="subcellular location">
    <subcellularLocation>
        <location evidence="1">Secreted</location>
    </subcellularLocation>
</comment>
<dbReference type="RefSeq" id="WP_171220104.1">
    <property type="nucleotide sequence ID" value="NZ_JABEPP010000006.1"/>
</dbReference>
<evidence type="ECO:0000259" key="5">
    <source>
        <dbReference type="Pfam" id="PF22178"/>
    </source>
</evidence>
<name>A0A849IBH7_9HYPH</name>
<dbReference type="Pfam" id="PF22178">
    <property type="entry name" value="Gp5_trimer_C"/>
    <property type="match status" value="1"/>
</dbReference>
<dbReference type="PANTHER" id="PTHR32305:SF15">
    <property type="entry name" value="PROTEIN RHSA-RELATED"/>
    <property type="match status" value="1"/>
</dbReference>
<protein>
    <submittedName>
        <fullName evidence="6">Type VI secretion system tip protein VgrG</fullName>
    </submittedName>
</protein>
<dbReference type="Gene3D" id="3.55.50.10">
    <property type="entry name" value="Baseplate protein-like domains"/>
    <property type="match status" value="1"/>
</dbReference>
<evidence type="ECO:0000313" key="6">
    <source>
        <dbReference type="EMBL" id="NNM74641.1"/>
    </source>
</evidence>
<dbReference type="InterPro" id="IPR006533">
    <property type="entry name" value="T6SS_Vgr_RhsGE"/>
</dbReference>
<dbReference type="Gene3D" id="4.10.220.110">
    <property type="match status" value="1"/>
</dbReference>
<dbReference type="GO" id="GO:0005576">
    <property type="term" value="C:extracellular region"/>
    <property type="evidence" value="ECO:0007669"/>
    <property type="project" value="UniProtKB-SubCell"/>
</dbReference>
<gene>
    <name evidence="6" type="primary">tssI</name>
    <name evidence="6" type="ORF">HJG44_19970</name>
</gene>
<keyword evidence="3" id="KW-0964">Secreted</keyword>
<dbReference type="SUPFAM" id="SSF69349">
    <property type="entry name" value="Phage fibre proteins"/>
    <property type="match status" value="1"/>
</dbReference>
<dbReference type="Gene3D" id="2.30.110.50">
    <property type="match status" value="1"/>
</dbReference>
<reference evidence="6 7" key="1">
    <citation type="submission" date="2020-04" db="EMBL/GenBank/DDBJ databases">
        <title>Enterovirga sp. isolate from soil.</title>
        <authorList>
            <person name="Chea S."/>
            <person name="Kim D.-U."/>
        </authorList>
    </citation>
    <scope>NUCLEOTIDE SEQUENCE [LARGE SCALE GENOMIC DNA]</scope>
    <source>
        <strain evidence="6 7">DB1703</strain>
    </source>
</reference>
<dbReference type="AlphaFoldDB" id="A0A849IBH7"/>
<dbReference type="Pfam" id="PF04717">
    <property type="entry name" value="Phage_base_V"/>
    <property type="match status" value="1"/>
</dbReference>
<dbReference type="Gene3D" id="2.40.50.230">
    <property type="entry name" value="Gp5 N-terminal domain"/>
    <property type="match status" value="1"/>
</dbReference>
<comment type="similarity">
    <text evidence="2">Belongs to the VgrG protein family.</text>
</comment>